<keyword evidence="3" id="KW-1185">Reference proteome</keyword>
<accession>A0A0Q3LU61</accession>
<evidence type="ECO:0000313" key="3">
    <source>
        <dbReference type="Proteomes" id="UP000051836"/>
    </source>
</evidence>
<dbReference type="AlphaFoldDB" id="A0A0Q3LU61"/>
<gene>
    <name evidence="2" type="ORF">AAES_163304</name>
</gene>
<dbReference type="EMBL" id="LMAW01003111">
    <property type="protein sequence ID" value="KQK73957.1"/>
    <property type="molecule type" value="Genomic_DNA"/>
</dbReference>
<evidence type="ECO:0000256" key="1">
    <source>
        <dbReference type="SAM" id="MobiDB-lite"/>
    </source>
</evidence>
<organism evidence="2 3">
    <name type="scientific">Amazona aestiva</name>
    <name type="common">Blue-fronted Amazon parrot</name>
    <dbReference type="NCBI Taxonomy" id="12930"/>
    <lineage>
        <taxon>Eukaryota</taxon>
        <taxon>Metazoa</taxon>
        <taxon>Chordata</taxon>
        <taxon>Craniata</taxon>
        <taxon>Vertebrata</taxon>
        <taxon>Euteleostomi</taxon>
        <taxon>Archelosauria</taxon>
        <taxon>Archosauria</taxon>
        <taxon>Dinosauria</taxon>
        <taxon>Saurischia</taxon>
        <taxon>Theropoda</taxon>
        <taxon>Coelurosauria</taxon>
        <taxon>Aves</taxon>
        <taxon>Neognathae</taxon>
        <taxon>Neoaves</taxon>
        <taxon>Telluraves</taxon>
        <taxon>Australaves</taxon>
        <taxon>Psittaciformes</taxon>
        <taxon>Psittacidae</taxon>
        <taxon>Amazona</taxon>
    </lineage>
</organism>
<protein>
    <submittedName>
        <fullName evidence="2">Uncharacterized protein</fullName>
    </submittedName>
</protein>
<dbReference type="Proteomes" id="UP000051836">
    <property type="component" value="Unassembled WGS sequence"/>
</dbReference>
<proteinExistence type="predicted"/>
<evidence type="ECO:0000313" key="2">
    <source>
        <dbReference type="EMBL" id="KQK73957.1"/>
    </source>
</evidence>
<comment type="caution">
    <text evidence="2">The sequence shown here is derived from an EMBL/GenBank/DDBJ whole genome shotgun (WGS) entry which is preliminary data.</text>
</comment>
<feature type="region of interest" description="Disordered" evidence="1">
    <location>
        <begin position="1"/>
        <end position="35"/>
    </location>
</feature>
<sequence length="104" mass="11731">MSERLLLPTEEPDSGSPSPGGVLPARKVQKTEDSYERLHNKKTLGERGMVKGYRDHWSVRMGKDKIELVLSGAKQRSHDIFSNLVDGPSFRQPSAIRFGQTPRR</sequence>
<name>A0A0Q3LU61_AMAAE</name>
<reference evidence="2 3" key="1">
    <citation type="submission" date="2015-10" db="EMBL/GenBank/DDBJ databases">
        <authorList>
            <person name="Gilbert D.G."/>
        </authorList>
    </citation>
    <scope>NUCLEOTIDE SEQUENCE [LARGE SCALE GENOMIC DNA]</scope>
    <source>
        <strain evidence="2">FVVF132</strain>
    </source>
</reference>